<accession>A0A0S1XAI6</accession>
<dbReference type="PATRIC" id="fig|55802.8.peg.848"/>
<dbReference type="AlphaFoldDB" id="A0A0S1XAI6"/>
<dbReference type="PANTHER" id="PTHR34704:SF1">
    <property type="entry name" value="ATPASE"/>
    <property type="match status" value="1"/>
</dbReference>
<dbReference type="InterPro" id="IPR036390">
    <property type="entry name" value="WH_DNA-bd_sf"/>
</dbReference>
<dbReference type="InterPro" id="IPR011335">
    <property type="entry name" value="Restrct_endonuc-II-like"/>
</dbReference>
<organism evidence="3 4">
    <name type="scientific">Thermococcus barophilus</name>
    <dbReference type="NCBI Taxonomy" id="55802"/>
    <lineage>
        <taxon>Archaea</taxon>
        <taxon>Methanobacteriati</taxon>
        <taxon>Methanobacteriota</taxon>
        <taxon>Thermococci</taxon>
        <taxon>Thermococcales</taxon>
        <taxon>Thermococcaceae</taxon>
        <taxon>Thermococcus</taxon>
    </lineage>
</organism>
<dbReference type="RefSeq" id="WP_056933616.1">
    <property type="nucleotide sequence ID" value="NZ_CP013050.1"/>
</dbReference>
<evidence type="ECO:0000259" key="2">
    <source>
        <dbReference type="Pfam" id="PF03008"/>
    </source>
</evidence>
<evidence type="ECO:0008006" key="5">
    <source>
        <dbReference type="Google" id="ProtNLM"/>
    </source>
</evidence>
<dbReference type="InterPro" id="IPR027417">
    <property type="entry name" value="P-loop_NTPase"/>
</dbReference>
<feature type="domain" description="DUF234" evidence="2">
    <location>
        <begin position="309"/>
        <end position="406"/>
    </location>
</feature>
<reference evidence="3 4" key="1">
    <citation type="journal article" date="2016" name="Genome Announc.">
        <title>Complete genome sequence of the hyperthermophilic and piezophilic archaeon Thermococcus barophilus Ch5, capable of growth at the expense of hydrogenogenesis from carbon monoxide and formate.</title>
        <authorList>
            <person name="Oger P."/>
            <person name="Sokolova T.G."/>
            <person name="Kozhevnikova D.A."/>
            <person name="Taranov E.A."/>
            <person name="Vannier P."/>
            <person name="Lee H.S."/>
            <person name="Kwon K.K."/>
            <person name="Kang S.G."/>
            <person name="Lee J.H."/>
            <person name="Bonch-Osmolovskaya E.A."/>
            <person name="Lebedinsky A.V."/>
        </authorList>
    </citation>
    <scope>NUCLEOTIDE SEQUENCE [LARGE SCALE GENOMIC DNA]</scope>
    <source>
        <strain evidence="4">Ch5</strain>
    </source>
</reference>
<dbReference type="GO" id="GO:0005524">
    <property type="term" value="F:ATP binding"/>
    <property type="evidence" value="ECO:0007669"/>
    <property type="project" value="InterPro"/>
</dbReference>
<gene>
    <name evidence="3" type="ORF">TBCH5v1_0849</name>
</gene>
<dbReference type="InterPro" id="IPR036388">
    <property type="entry name" value="WH-like_DNA-bd_sf"/>
</dbReference>
<dbReference type="STRING" id="55802.TBCH5v1_0849"/>
<dbReference type="Gene3D" id="1.10.10.10">
    <property type="entry name" value="Winged helix-like DNA-binding domain superfamily/Winged helix DNA-binding domain"/>
    <property type="match status" value="1"/>
</dbReference>
<dbReference type="InterPro" id="IPR004256">
    <property type="entry name" value="DUF234"/>
</dbReference>
<dbReference type="Pfam" id="PF03008">
    <property type="entry name" value="DUF234"/>
    <property type="match status" value="1"/>
</dbReference>
<dbReference type="GeneID" id="26136126"/>
<name>A0A0S1XAI6_THEBA</name>
<evidence type="ECO:0000313" key="4">
    <source>
        <dbReference type="Proteomes" id="UP000066042"/>
    </source>
</evidence>
<dbReference type="SUPFAM" id="SSF46785">
    <property type="entry name" value="Winged helix' DNA-binding domain"/>
    <property type="match status" value="1"/>
</dbReference>
<dbReference type="InterPro" id="IPR011579">
    <property type="entry name" value="ATPase_dom"/>
</dbReference>
<evidence type="ECO:0000313" key="3">
    <source>
        <dbReference type="EMBL" id="ALM74803.1"/>
    </source>
</evidence>
<dbReference type="SUPFAM" id="SSF52980">
    <property type="entry name" value="Restriction endonuclease-like"/>
    <property type="match status" value="1"/>
</dbReference>
<dbReference type="Pfam" id="PF01637">
    <property type="entry name" value="ATPase_2"/>
    <property type="match status" value="1"/>
</dbReference>
<proteinExistence type="predicted"/>
<dbReference type="Gene3D" id="3.40.50.300">
    <property type="entry name" value="P-loop containing nucleotide triphosphate hydrolases"/>
    <property type="match status" value="1"/>
</dbReference>
<dbReference type="PANTHER" id="PTHR34704">
    <property type="entry name" value="ATPASE"/>
    <property type="match status" value="1"/>
</dbReference>
<evidence type="ECO:0000259" key="1">
    <source>
        <dbReference type="Pfam" id="PF01637"/>
    </source>
</evidence>
<dbReference type="Proteomes" id="UP000066042">
    <property type="component" value="Chromosome"/>
</dbReference>
<protein>
    <recommendedName>
        <fullName evidence="5">Archaeal ATPase</fullName>
    </recommendedName>
</protein>
<sequence>MILVSKFIDRESELEFLRERYHSERPELIILYGRRRIGKTYILQKFLSEVDGVYLLAEESETILDDFSERLAEYFKDPFLRENPLQNWRAFFTYLAGKSSERLVVIIDEVQYIAKAQKDFLSVLQKYWDMHLSNTKIMLILCGSLVSFMEGVLSAKSPIYGRRTGAWKVEEMDFFNVRKFHLLSTEEAVHVYSVFGGVPQYWADYNPELDFWDNLRVLLLSKGAKYYDEPKYLLKQELRDVSRYFSILRAIALGYNRFGQIADRAKVDLNSLGKYLNVLEEMGYISEEKPIVGRGRGIYKITDRLFNFWFRFVYPRKSEIEMGFDVVEDIRLRFNEYLSFVFEEIARQFLVELNRVGKIPFRFTRIGRWWHRGEEIDIVALDEREKKVLFVEVKWKELKEREAREILKDLERKAGLVGLDDWEKGYGLVAKDVEGKEELMDDGWLVWDLRDFQGT</sequence>
<dbReference type="SUPFAM" id="SSF52540">
    <property type="entry name" value="P-loop containing nucleoside triphosphate hydrolases"/>
    <property type="match status" value="1"/>
</dbReference>
<feature type="domain" description="ATPase" evidence="1">
    <location>
        <begin position="7"/>
        <end position="201"/>
    </location>
</feature>
<dbReference type="EMBL" id="CP013050">
    <property type="protein sequence ID" value="ALM74803.1"/>
    <property type="molecule type" value="Genomic_DNA"/>
</dbReference>